<evidence type="ECO:0000256" key="7">
    <source>
        <dbReference type="RuleBase" id="RU367013"/>
    </source>
</evidence>
<organism evidence="8 9">
    <name type="scientific">Pachysolen tannophilus NRRL Y-2460</name>
    <dbReference type="NCBI Taxonomy" id="669874"/>
    <lineage>
        <taxon>Eukaryota</taxon>
        <taxon>Fungi</taxon>
        <taxon>Dikarya</taxon>
        <taxon>Ascomycota</taxon>
        <taxon>Saccharomycotina</taxon>
        <taxon>Pichiomycetes</taxon>
        <taxon>Pachysolenaceae</taxon>
        <taxon>Pachysolen</taxon>
    </lineage>
</organism>
<name>A0A1E4TV65_PACTA</name>
<dbReference type="AlphaFoldDB" id="A0A1E4TV65"/>
<dbReference type="OrthoDB" id="9984275at2759"/>
<comment type="subcellular location">
    <subcellularLocation>
        <location evidence="1 7">Membrane</location>
        <topology evidence="1 7">Peripheral membrane protein</topology>
    </subcellularLocation>
</comment>
<dbReference type="FunFam" id="1.25.40.10:FF:000049">
    <property type="entry name" value="Alpha-soluble NSF attachment protein-like"/>
    <property type="match status" value="1"/>
</dbReference>
<keyword evidence="4 7" id="KW-0931">ER-Golgi transport</keyword>
<dbReference type="GO" id="GO:0001671">
    <property type="term" value="F:ATPase activator activity"/>
    <property type="evidence" value="ECO:0007669"/>
    <property type="project" value="EnsemblFungi"/>
</dbReference>
<sequence length="300" mass="33077">MSTPEELIAQADKKAKPVSGFSSLFSGSSTYRFEEAADLYVQAANQYKLQKNFSSAGKLFEKASESYLKASSPDEAGNILVESYKAYKNTSPADAARCLSKAIEHFTSRGQFRRAANFKCDLGDLYLLVNDKESAIKSFEDAGDWYSSDSAESLSNKSYLKAADLKAEMGNYIEAAETYEKIAEKSLSNNLTKWSTKDYFTKAILCRLASDDYPGAFSKLDLFVTWDRTFATTREFKFLNELLENVKDGDSEAIGKSCADYDQFSRLDNWKVSILTKIKDSVAGGGGNIVDGAGGEDDLT</sequence>
<dbReference type="GO" id="GO:0019905">
    <property type="term" value="F:syntaxin binding"/>
    <property type="evidence" value="ECO:0007669"/>
    <property type="project" value="TreeGrafter"/>
</dbReference>
<keyword evidence="5 7" id="KW-0653">Protein transport</keyword>
<dbReference type="EMBL" id="KV454014">
    <property type="protein sequence ID" value="ODV95626.1"/>
    <property type="molecule type" value="Genomic_DNA"/>
</dbReference>
<dbReference type="PRINTS" id="PR00448">
    <property type="entry name" value="NSFATTACHMNT"/>
</dbReference>
<keyword evidence="6 7" id="KW-0472">Membrane</keyword>
<dbReference type="PANTHER" id="PTHR13768">
    <property type="entry name" value="SOLUBLE NSF ATTACHMENT PROTEIN SNAP"/>
    <property type="match status" value="1"/>
</dbReference>
<dbReference type="GO" id="GO:0006886">
    <property type="term" value="P:intracellular protein transport"/>
    <property type="evidence" value="ECO:0007669"/>
    <property type="project" value="UniProtKB-UniRule"/>
</dbReference>
<evidence type="ECO:0000256" key="5">
    <source>
        <dbReference type="ARBA" id="ARBA00022927"/>
    </source>
</evidence>
<reference evidence="9" key="1">
    <citation type="submission" date="2016-05" db="EMBL/GenBank/DDBJ databases">
        <title>Comparative genomics of biotechnologically important yeasts.</title>
        <authorList>
            <consortium name="DOE Joint Genome Institute"/>
            <person name="Riley R."/>
            <person name="Haridas S."/>
            <person name="Wolfe K.H."/>
            <person name="Lopes M.R."/>
            <person name="Hittinger C.T."/>
            <person name="Goker M."/>
            <person name="Salamov A."/>
            <person name="Wisecaver J."/>
            <person name="Long T.M."/>
            <person name="Aerts A.L."/>
            <person name="Barry K."/>
            <person name="Choi C."/>
            <person name="Clum A."/>
            <person name="Coughlan A.Y."/>
            <person name="Deshpande S."/>
            <person name="Douglass A.P."/>
            <person name="Hanson S.J."/>
            <person name="Klenk H.-P."/>
            <person name="Labutti K."/>
            <person name="Lapidus A."/>
            <person name="Lindquist E."/>
            <person name="Lipzen A."/>
            <person name="Meier-Kolthoff J.P."/>
            <person name="Ohm R.A."/>
            <person name="Otillar R.P."/>
            <person name="Pangilinan J."/>
            <person name="Peng Y."/>
            <person name="Rokas A."/>
            <person name="Rosa C.A."/>
            <person name="Scheuner C."/>
            <person name="Sibirny A.A."/>
            <person name="Slot J.C."/>
            <person name="Stielow J.B."/>
            <person name="Sun H."/>
            <person name="Kurtzman C.P."/>
            <person name="Blackwell M."/>
            <person name="Grigoriev I.V."/>
            <person name="Jeffries T.W."/>
        </authorList>
    </citation>
    <scope>NUCLEOTIDE SEQUENCE [LARGE SCALE GENOMIC DNA]</scope>
    <source>
        <strain evidence="9">NRRL Y-2460</strain>
    </source>
</reference>
<dbReference type="InterPro" id="IPR000744">
    <property type="entry name" value="NSF_attach"/>
</dbReference>
<evidence type="ECO:0000256" key="1">
    <source>
        <dbReference type="ARBA" id="ARBA00004170"/>
    </source>
</evidence>
<evidence type="ECO:0000256" key="3">
    <source>
        <dbReference type="ARBA" id="ARBA00022448"/>
    </source>
</evidence>
<evidence type="ECO:0000256" key="4">
    <source>
        <dbReference type="ARBA" id="ARBA00022892"/>
    </source>
</evidence>
<evidence type="ECO:0000313" key="9">
    <source>
        <dbReference type="Proteomes" id="UP000094236"/>
    </source>
</evidence>
<dbReference type="GO" id="GO:0035494">
    <property type="term" value="P:SNARE complex disassembly"/>
    <property type="evidence" value="ECO:0007669"/>
    <property type="project" value="EnsemblFungi"/>
</dbReference>
<keyword evidence="3 7" id="KW-0813">Transport</keyword>
<accession>A0A1E4TV65</accession>
<proteinExistence type="inferred from homology"/>
<dbReference type="GO" id="GO:0005829">
    <property type="term" value="C:cytosol"/>
    <property type="evidence" value="ECO:0007669"/>
    <property type="project" value="EnsemblFungi"/>
</dbReference>
<dbReference type="GO" id="GO:0042144">
    <property type="term" value="P:vacuole fusion, non-autophagic"/>
    <property type="evidence" value="ECO:0007669"/>
    <property type="project" value="EnsemblFungi"/>
</dbReference>
<evidence type="ECO:0000256" key="6">
    <source>
        <dbReference type="ARBA" id="ARBA00023136"/>
    </source>
</evidence>
<dbReference type="Gene3D" id="1.25.40.10">
    <property type="entry name" value="Tetratricopeptide repeat domain"/>
    <property type="match status" value="1"/>
</dbReference>
<evidence type="ECO:0000256" key="2">
    <source>
        <dbReference type="ARBA" id="ARBA00010050"/>
    </source>
</evidence>
<dbReference type="GO" id="GO:0005483">
    <property type="term" value="F:soluble NSF attachment protein activity"/>
    <property type="evidence" value="ECO:0007669"/>
    <property type="project" value="EnsemblFungi"/>
</dbReference>
<dbReference type="PANTHER" id="PTHR13768:SF8">
    <property type="entry name" value="ALPHA-SOLUBLE NSF ATTACHMENT PROTEIN"/>
    <property type="match status" value="1"/>
</dbReference>
<evidence type="ECO:0000313" key="8">
    <source>
        <dbReference type="EMBL" id="ODV95626.1"/>
    </source>
</evidence>
<keyword evidence="9" id="KW-1185">Reference proteome</keyword>
<dbReference type="STRING" id="669874.A0A1E4TV65"/>
<comment type="function">
    <text evidence="7">Required for vesicular transport between the endoplasmic reticulum and the Golgi apparatus.</text>
</comment>
<dbReference type="Proteomes" id="UP000094236">
    <property type="component" value="Unassembled WGS sequence"/>
</dbReference>
<dbReference type="GO" id="GO:0031201">
    <property type="term" value="C:SNARE complex"/>
    <property type="evidence" value="ECO:0007669"/>
    <property type="project" value="EnsemblFungi"/>
</dbReference>
<dbReference type="CDD" id="cd15832">
    <property type="entry name" value="SNAP"/>
    <property type="match status" value="1"/>
</dbReference>
<dbReference type="GO" id="GO:0005774">
    <property type="term" value="C:vacuolar membrane"/>
    <property type="evidence" value="ECO:0007669"/>
    <property type="project" value="TreeGrafter"/>
</dbReference>
<comment type="similarity">
    <text evidence="2 7">Belongs to the SNAP family.</text>
</comment>
<dbReference type="Pfam" id="PF14938">
    <property type="entry name" value="SNAP"/>
    <property type="match status" value="1"/>
</dbReference>
<dbReference type="InterPro" id="IPR011990">
    <property type="entry name" value="TPR-like_helical_dom_sf"/>
</dbReference>
<dbReference type="SUPFAM" id="SSF48452">
    <property type="entry name" value="TPR-like"/>
    <property type="match status" value="1"/>
</dbReference>
<protein>
    <recommendedName>
        <fullName evidence="10">Vesicular-fusion protein SEC17</fullName>
    </recommendedName>
</protein>
<evidence type="ECO:0008006" key="10">
    <source>
        <dbReference type="Google" id="ProtNLM"/>
    </source>
</evidence>
<dbReference type="GO" id="GO:0048280">
    <property type="term" value="P:vesicle fusion with Golgi apparatus"/>
    <property type="evidence" value="ECO:0007669"/>
    <property type="project" value="EnsemblFungi"/>
</dbReference>
<dbReference type="GO" id="GO:0006914">
    <property type="term" value="P:autophagy"/>
    <property type="evidence" value="ECO:0007669"/>
    <property type="project" value="EnsemblFungi"/>
</dbReference>
<gene>
    <name evidence="8" type="ORF">PACTADRAFT_81012</name>
</gene>